<feature type="region of interest" description="Disordered" evidence="1">
    <location>
        <begin position="89"/>
        <end position="126"/>
    </location>
</feature>
<dbReference type="RefSeq" id="XP_002173690.1">
    <property type="nucleotide sequence ID" value="XM_002173654.2"/>
</dbReference>
<dbReference type="VEuPathDB" id="FungiDB:SJAG_02483"/>
<evidence type="ECO:0000313" key="4">
    <source>
        <dbReference type="Proteomes" id="UP000001744"/>
    </source>
</evidence>
<dbReference type="GeneID" id="7049234"/>
<dbReference type="JaponicusDB" id="SJAG_02483">
    <property type="gene designation" value="rmr1"/>
</dbReference>
<protein>
    <submittedName>
        <fullName evidence="2">Meiotic recombination protein</fullName>
    </submittedName>
</protein>
<dbReference type="InterPro" id="IPR018822">
    <property type="entry name" value="UPF0646"/>
</dbReference>
<dbReference type="OrthoDB" id="5400187at2759"/>
<name>B6K2L6_SCHJY</name>
<sequence>MESVQQVAFERQLSPYLLDDYEKFETLLEMSGAFPNEVRMISPATVPTAVKNDINTELEESLSDDYANVIKENAESVLNTFTQPAFEAQDNNKKAAVNPTGRERLPSATVSEKENTGVNNGAVNNKEEDPIDAAKTSDAINSVEPLSTAADQGDIFGDIVDDADAGVEAKVVLPILGEVNLLGGPSESNFQPPILSGDEDFMESMSLEYLFGILRARLDSLGLLADDVELVCSFEGLDLSMAEDNIYASQINLVDMVGLFASQSEPNQVFRIHVATQPRFIARYNKLVQRSSRSSSQANSDVEEDVDEQSSIISDQPELGRIDTDSESRPEEVVTEKGKDDGLEGEPSVPLTHEVEESVMVSDEIQNESAAIATDDDTVSEGQKGLVQAGGAELVEDDADLKSDYESNGIQQLEEQAVTDEDEDQSRQSEFVRSNVSTPVKRNFEQDLEENIVSDEETEHEDGELSTFGLAAKKTKTGEGFVNDDDVDNALHENLEAEV</sequence>
<feature type="compositionally biased region" description="Basic and acidic residues" evidence="1">
    <location>
        <begin position="318"/>
        <end position="342"/>
    </location>
</feature>
<feature type="region of interest" description="Disordered" evidence="1">
    <location>
        <begin position="292"/>
        <end position="352"/>
    </location>
</feature>
<dbReference type="AlphaFoldDB" id="B6K2L6"/>
<feature type="region of interest" description="Disordered" evidence="1">
    <location>
        <begin position="416"/>
        <end position="438"/>
    </location>
</feature>
<feature type="compositionally biased region" description="Polar residues" evidence="1">
    <location>
        <begin position="428"/>
        <end position="438"/>
    </location>
</feature>
<dbReference type="Proteomes" id="UP000001744">
    <property type="component" value="Unassembled WGS sequence"/>
</dbReference>
<feature type="compositionally biased region" description="Basic and acidic residues" evidence="1">
    <location>
        <begin position="101"/>
        <end position="115"/>
    </location>
</feature>
<dbReference type="HOGENOM" id="CLU_546473_0_0_1"/>
<dbReference type="Pfam" id="PF10336">
    <property type="entry name" value="DUF2420"/>
    <property type="match status" value="1"/>
</dbReference>
<accession>B6K2L6</accession>
<evidence type="ECO:0000313" key="2">
    <source>
        <dbReference type="EMBL" id="EEB07397.1"/>
    </source>
</evidence>
<evidence type="ECO:0000256" key="1">
    <source>
        <dbReference type="SAM" id="MobiDB-lite"/>
    </source>
</evidence>
<dbReference type="EMBL" id="KE651166">
    <property type="protein sequence ID" value="EEB07397.1"/>
    <property type="molecule type" value="Genomic_DNA"/>
</dbReference>
<keyword evidence="4" id="KW-1185">Reference proteome</keyword>
<dbReference type="eggNOG" id="ENOG502SAQ9">
    <property type="taxonomic scope" value="Eukaryota"/>
</dbReference>
<organism evidence="2 4">
    <name type="scientific">Schizosaccharomyces japonicus (strain yFS275 / FY16936)</name>
    <name type="common">Fission yeast</name>
    <dbReference type="NCBI Taxonomy" id="402676"/>
    <lineage>
        <taxon>Eukaryota</taxon>
        <taxon>Fungi</taxon>
        <taxon>Dikarya</taxon>
        <taxon>Ascomycota</taxon>
        <taxon>Taphrinomycotina</taxon>
        <taxon>Schizosaccharomycetes</taxon>
        <taxon>Schizosaccharomycetales</taxon>
        <taxon>Schizosaccharomycetaceae</taxon>
        <taxon>Schizosaccharomyces</taxon>
    </lineage>
</organism>
<reference evidence="2 4" key="1">
    <citation type="journal article" date="2011" name="Science">
        <title>Comparative functional genomics of the fission yeasts.</title>
        <authorList>
            <person name="Rhind N."/>
            <person name="Chen Z."/>
            <person name="Yassour M."/>
            <person name="Thompson D.A."/>
            <person name="Haas B.J."/>
            <person name="Habib N."/>
            <person name="Wapinski I."/>
            <person name="Roy S."/>
            <person name="Lin M.F."/>
            <person name="Heiman D.I."/>
            <person name="Young S.K."/>
            <person name="Furuya K."/>
            <person name="Guo Y."/>
            <person name="Pidoux A."/>
            <person name="Chen H.M."/>
            <person name="Robbertse B."/>
            <person name="Goldberg J.M."/>
            <person name="Aoki K."/>
            <person name="Bayne E.H."/>
            <person name="Berlin A.M."/>
            <person name="Desjardins C.A."/>
            <person name="Dobbs E."/>
            <person name="Dukaj L."/>
            <person name="Fan L."/>
            <person name="FitzGerald M.G."/>
            <person name="French C."/>
            <person name="Gujja S."/>
            <person name="Hansen K."/>
            <person name="Keifenheim D."/>
            <person name="Levin J.Z."/>
            <person name="Mosher R.A."/>
            <person name="Mueller C.A."/>
            <person name="Pfiffner J."/>
            <person name="Priest M."/>
            <person name="Russ C."/>
            <person name="Smialowska A."/>
            <person name="Swoboda P."/>
            <person name="Sykes S.M."/>
            <person name="Vaughn M."/>
            <person name="Vengrova S."/>
            <person name="Yoder R."/>
            <person name="Zeng Q."/>
            <person name="Allshire R."/>
            <person name="Baulcombe D."/>
            <person name="Birren B.W."/>
            <person name="Brown W."/>
            <person name="Ekwall K."/>
            <person name="Kellis M."/>
            <person name="Leatherwood J."/>
            <person name="Levin H."/>
            <person name="Margalit H."/>
            <person name="Martienssen R."/>
            <person name="Nieduszynski C.A."/>
            <person name="Spatafora J.W."/>
            <person name="Friedman N."/>
            <person name="Dalgaard J.Z."/>
            <person name="Baumann P."/>
            <person name="Niki H."/>
            <person name="Regev A."/>
            <person name="Nusbaum C."/>
        </authorList>
    </citation>
    <scope>NUCLEOTIDE SEQUENCE [LARGE SCALE GENOMIC DNA]</scope>
    <source>
        <strain evidence="4">yFS275 / FY16936</strain>
    </source>
</reference>
<evidence type="ECO:0000313" key="3">
    <source>
        <dbReference type="JaponicusDB" id="SJAG_02483"/>
    </source>
</evidence>
<feature type="region of interest" description="Disordered" evidence="1">
    <location>
        <begin position="371"/>
        <end position="391"/>
    </location>
</feature>
<proteinExistence type="predicted"/>
<dbReference type="STRING" id="402676.B6K2L6"/>
<gene>
    <name evidence="3" type="primary">rmr1</name>
    <name evidence="2" type="ORF">SJAG_02483</name>
</gene>